<dbReference type="Gene3D" id="2.60.40.10">
    <property type="entry name" value="Immunoglobulins"/>
    <property type="match status" value="1"/>
</dbReference>
<evidence type="ECO:0000256" key="5">
    <source>
        <dbReference type="PROSITE-ProRule" id="PRU00323"/>
    </source>
</evidence>
<organism evidence="8 9">
    <name type="scientific">Oncorhynchus mykiss</name>
    <name type="common">Rainbow trout</name>
    <name type="synonym">Salmo gairdneri</name>
    <dbReference type="NCBI Taxonomy" id="8022"/>
    <lineage>
        <taxon>Eukaryota</taxon>
        <taxon>Metazoa</taxon>
        <taxon>Chordata</taxon>
        <taxon>Craniata</taxon>
        <taxon>Vertebrata</taxon>
        <taxon>Euteleostomi</taxon>
        <taxon>Actinopterygii</taxon>
        <taxon>Neopterygii</taxon>
        <taxon>Teleostei</taxon>
        <taxon>Protacanthopterygii</taxon>
        <taxon>Salmoniformes</taxon>
        <taxon>Salmonidae</taxon>
        <taxon>Salmoninae</taxon>
        <taxon>Oncorhynchus</taxon>
    </lineage>
</organism>
<gene>
    <name evidence="8" type="ORF">GSONMT00051815001</name>
</gene>
<dbReference type="GO" id="GO:0001501">
    <property type="term" value="P:skeletal system development"/>
    <property type="evidence" value="ECO:0007669"/>
    <property type="project" value="TreeGrafter"/>
</dbReference>
<feature type="domain" description="Ig-like" evidence="6">
    <location>
        <begin position="19"/>
        <end position="108"/>
    </location>
</feature>
<dbReference type="PROSITE" id="PS50835">
    <property type="entry name" value="IG_LIKE"/>
    <property type="match status" value="1"/>
</dbReference>
<sequence>MRRVIHPTVQEPLAGFAHLPCVFTHKPSEPSPSSQPPHIQWTRTWVLRGGMGDPLEQMVLSAKGDVVKVNKAFAGRVRLLGYAANNLNATMEISGLRSNDTGTYHCQVVVGDNYERDVLPLVVMGVVFHYRSPSDRYALSFDDAQWVCQENSALIATPTQLWAVFYNGYANCAAGWLSDQTV</sequence>
<reference evidence="8" key="2">
    <citation type="submission" date="2014-03" db="EMBL/GenBank/DDBJ databases">
        <authorList>
            <person name="Genoscope - CEA"/>
        </authorList>
    </citation>
    <scope>NUCLEOTIDE SEQUENCE</scope>
</reference>
<dbReference type="Pfam" id="PF00193">
    <property type="entry name" value="Xlink"/>
    <property type="match status" value="1"/>
</dbReference>
<evidence type="ECO:0000259" key="6">
    <source>
        <dbReference type="PROSITE" id="PS50835"/>
    </source>
</evidence>
<dbReference type="GO" id="GO:0010001">
    <property type="term" value="P:glial cell differentiation"/>
    <property type="evidence" value="ECO:0007669"/>
    <property type="project" value="TreeGrafter"/>
</dbReference>
<keyword evidence="4" id="KW-1015">Disulfide bond</keyword>
<comment type="caution">
    <text evidence="5">Lacks conserved residue(s) required for the propagation of feature annotation.</text>
</comment>
<dbReference type="EMBL" id="FR976756">
    <property type="protein sequence ID" value="CDR18356.1"/>
    <property type="molecule type" value="Genomic_DNA"/>
</dbReference>
<dbReference type="InterPro" id="IPR036179">
    <property type="entry name" value="Ig-like_dom_sf"/>
</dbReference>
<reference evidence="8" key="1">
    <citation type="journal article" date="2014" name="Nat. Commun.">
        <title>The rainbow trout genome provides novel insights into evolution after whole-genome duplication in vertebrates.</title>
        <authorList>
            <person name="Berthelot C."/>
            <person name="Brunet F."/>
            <person name="Chalopin D."/>
            <person name="Juanchich A."/>
            <person name="Bernard M."/>
            <person name="Noel B."/>
            <person name="Bento P."/>
            <person name="Da Silva C."/>
            <person name="Labadie K."/>
            <person name="Alberti A."/>
            <person name="Aury J.M."/>
            <person name="Louis A."/>
            <person name="Dehais P."/>
            <person name="Bardou P."/>
            <person name="Montfort J."/>
            <person name="Klopp C."/>
            <person name="Cabau C."/>
            <person name="Gaspin C."/>
            <person name="Thorgaard G.H."/>
            <person name="Boussaha M."/>
            <person name="Quillet E."/>
            <person name="Guyomard R."/>
            <person name="Galiana D."/>
            <person name="Bobe J."/>
            <person name="Volff J.N."/>
            <person name="Genet C."/>
            <person name="Wincker P."/>
            <person name="Jaillon O."/>
            <person name="Roest Crollius H."/>
            <person name="Guiguen Y."/>
        </authorList>
    </citation>
    <scope>NUCLEOTIDE SEQUENCE [LARGE SCALE GENOMIC DNA]</scope>
</reference>
<evidence type="ECO:0000256" key="2">
    <source>
        <dbReference type="ARBA" id="ARBA00022525"/>
    </source>
</evidence>
<proteinExistence type="predicted"/>
<dbReference type="GO" id="GO:0005540">
    <property type="term" value="F:hyaluronic acid binding"/>
    <property type="evidence" value="ECO:0007669"/>
    <property type="project" value="InterPro"/>
</dbReference>
<dbReference type="PANTHER" id="PTHR22804">
    <property type="entry name" value="AGGRECAN/VERSICAN PROTEOGLYCAN"/>
    <property type="match status" value="1"/>
</dbReference>
<dbReference type="Pfam" id="PF07686">
    <property type="entry name" value="V-set"/>
    <property type="match status" value="1"/>
</dbReference>
<feature type="domain" description="Link" evidence="7">
    <location>
        <begin position="126"/>
        <end position="182"/>
    </location>
</feature>
<dbReference type="GO" id="GO:0005615">
    <property type="term" value="C:extracellular space"/>
    <property type="evidence" value="ECO:0007669"/>
    <property type="project" value="TreeGrafter"/>
</dbReference>
<dbReference type="GO" id="GO:0007417">
    <property type="term" value="P:central nervous system development"/>
    <property type="evidence" value="ECO:0007669"/>
    <property type="project" value="TreeGrafter"/>
</dbReference>
<dbReference type="InterPro" id="IPR013783">
    <property type="entry name" value="Ig-like_fold"/>
</dbReference>
<dbReference type="GO" id="GO:0002052">
    <property type="term" value="P:positive regulation of neuroblast proliferation"/>
    <property type="evidence" value="ECO:0007669"/>
    <property type="project" value="TreeGrafter"/>
</dbReference>
<dbReference type="PaxDb" id="8022-A0A061ACZ7"/>
<dbReference type="InterPro" id="IPR000538">
    <property type="entry name" value="Link_dom"/>
</dbReference>
<evidence type="ECO:0000256" key="4">
    <source>
        <dbReference type="ARBA" id="ARBA00023157"/>
    </source>
</evidence>
<evidence type="ECO:0000259" key="7">
    <source>
        <dbReference type="PROSITE" id="PS50963"/>
    </source>
</evidence>
<dbReference type="PROSITE" id="PS50963">
    <property type="entry name" value="LINK_2"/>
    <property type="match status" value="1"/>
</dbReference>
<dbReference type="GO" id="GO:0007155">
    <property type="term" value="P:cell adhesion"/>
    <property type="evidence" value="ECO:0007669"/>
    <property type="project" value="InterPro"/>
</dbReference>
<dbReference type="InterPro" id="IPR050691">
    <property type="entry name" value="Hyaluronan_bind_Proteoglycan"/>
</dbReference>
<dbReference type="InterPro" id="IPR013106">
    <property type="entry name" value="Ig_V-set"/>
</dbReference>
<evidence type="ECO:0000313" key="9">
    <source>
        <dbReference type="Proteomes" id="UP000193380"/>
    </source>
</evidence>
<dbReference type="SUPFAM" id="SSF56436">
    <property type="entry name" value="C-type lectin-like"/>
    <property type="match status" value="1"/>
</dbReference>
<dbReference type="SMART" id="SM00406">
    <property type="entry name" value="IGv"/>
    <property type="match status" value="1"/>
</dbReference>
<dbReference type="InterPro" id="IPR016186">
    <property type="entry name" value="C-type_lectin-like/link_sf"/>
</dbReference>
<dbReference type="Gene3D" id="3.10.100.10">
    <property type="entry name" value="Mannose-Binding Protein A, subunit A"/>
    <property type="match status" value="1"/>
</dbReference>
<dbReference type="Proteomes" id="UP000193380">
    <property type="component" value="Unassembled WGS sequence"/>
</dbReference>
<dbReference type="InterPro" id="IPR016187">
    <property type="entry name" value="CTDL_fold"/>
</dbReference>
<accession>A0A061ACZ7</accession>
<evidence type="ECO:0000256" key="3">
    <source>
        <dbReference type="ARBA" id="ARBA00022737"/>
    </source>
</evidence>
<evidence type="ECO:0008006" key="10">
    <source>
        <dbReference type="Google" id="ProtNLM"/>
    </source>
</evidence>
<dbReference type="STRING" id="8022.A0A061ACZ7"/>
<evidence type="ECO:0000313" key="8">
    <source>
        <dbReference type="EMBL" id="CDR18356.1"/>
    </source>
</evidence>
<dbReference type="SMART" id="SM00445">
    <property type="entry name" value="LINK"/>
    <property type="match status" value="1"/>
</dbReference>
<keyword evidence="2" id="KW-0964">Secreted</keyword>
<feature type="non-terminal residue" evidence="8">
    <location>
        <position position="182"/>
    </location>
</feature>
<dbReference type="SUPFAM" id="SSF48726">
    <property type="entry name" value="Immunoglobulin"/>
    <property type="match status" value="1"/>
</dbReference>
<dbReference type="GO" id="GO:0072534">
    <property type="term" value="C:perineuronal net"/>
    <property type="evidence" value="ECO:0007669"/>
    <property type="project" value="TreeGrafter"/>
</dbReference>
<protein>
    <recommendedName>
        <fullName evidence="10">Ig-like domain-containing protein</fullName>
    </recommendedName>
</protein>
<dbReference type="AlphaFoldDB" id="A0A061ACZ7"/>
<comment type="subcellular location">
    <subcellularLocation>
        <location evidence="1">Secreted</location>
    </subcellularLocation>
</comment>
<evidence type="ECO:0000256" key="1">
    <source>
        <dbReference type="ARBA" id="ARBA00004613"/>
    </source>
</evidence>
<name>A0A061ACZ7_ONCMY</name>
<dbReference type="PANTHER" id="PTHR22804:SF24">
    <property type="entry name" value="NEUROCAN CORE PROTEIN"/>
    <property type="match status" value="1"/>
</dbReference>
<keyword evidence="3" id="KW-0677">Repeat</keyword>
<dbReference type="GO" id="GO:0045202">
    <property type="term" value="C:synapse"/>
    <property type="evidence" value="ECO:0007669"/>
    <property type="project" value="TreeGrafter"/>
</dbReference>
<dbReference type="InterPro" id="IPR007110">
    <property type="entry name" value="Ig-like_dom"/>
</dbReference>